<keyword evidence="2" id="KW-1185">Reference proteome</keyword>
<dbReference type="EMBL" id="JPEO01000012">
    <property type="protein sequence ID" value="KFZ36750.1"/>
    <property type="molecule type" value="Genomic_DNA"/>
</dbReference>
<organism evidence="1 2">
    <name type="scientific">Shewanella mangrovi</name>
    <dbReference type="NCBI Taxonomy" id="1515746"/>
    <lineage>
        <taxon>Bacteria</taxon>
        <taxon>Pseudomonadati</taxon>
        <taxon>Pseudomonadota</taxon>
        <taxon>Gammaproteobacteria</taxon>
        <taxon>Alteromonadales</taxon>
        <taxon>Shewanellaceae</taxon>
        <taxon>Shewanella</taxon>
    </lineage>
</organism>
<name>A0A094J9Z9_9GAMM</name>
<accession>A0A094J9Z9</accession>
<dbReference type="AlphaFoldDB" id="A0A094J9Z9"/>
<reference evidence="1 2" key="1">
    <citation type="submission" date="2014-06" db="EMBL/GenBank/DDBJ databases">
        <title>Shewanella sp. YQH10.</title>
        <authorList>
            <person name="Liu Y."/>
            <person name="Zeng R."/>
        </authorList>
    </citation>
    <scope>NUCLEOTIDE SEQUENCE [LARGE SCALE GENOMIC DNA]</scope>
    <source>
        <strain evidence="1 2">YQH10</strain>
    </source>
</reference>
<comment type="caution">
    <text evidence="1">The sequence shown here is derived from an EMBL/GenBank/DDBJ whole genome shotgun (WGS) entry which is preliminary data.</text>
</comment>
<gene>
    <name evidence="1" type="ORF">HR45_14090</name>
</gene>
<sequence>EPEPEPEPEPKASTDVLADIDISWGNASLQKAFERWPVATSAVAQHEALLAIVAECYKQRKNAPYLQLGAQLAPQYQKVFAASRELQLSRDPKAEFKGVGFMQLSTLCADSGEFAKAISLCQAAIGYGLQDGTVSGFEGRIQRIEKARDKAKG</sequence>
<dbReference type="eggNOG" id="ENOG5033NWC">
    <property type="taxonomic scope" value="Bacteria"/>
</dbReference>
<evidence type="ECO:0000313" key="2">
    <source>
        <dbReference type="Proteomes" id="UP000029264"/>
    </source>
</evidence>
<proteinExistence type="predicted"/>
<feature type="non-terminal residue" evidence="1">
    <location>
        <position position="1"/>
    </location>
</feature>
<evidence type="ECO:0000313" key="1">
    <source>
        <dbReference type="EMBL" id="KFZ36750.1"/>
    </source>
</evidence>
<dbReference type="Proteomes" id="UP000029264">
    <property type="component" value="Unassembled WGS sequence"/>
</dbReference>
<protein>
    <submittedName>
        <fullName evidence="1">Uncharacterized protein</fullName>
    </submittedName>
</protein>